<gene>
    <name evidence="1" type="ORF">DERF_003141</name>
</gene>
<accession>A0A922ID26</accession>
<organism evidence="1 2">
    <name type="scientific">Dermatophagoides farinae</name>
    <name type="common">American house dust mite</name>
    <dbReference type="NCBI Taxonomy" id="6954"/>
    <lineage>
        <taxon>Eukaryota</taxon>
        <taxon>Metazoa</taxon>
        <taxon>Ecdysozoa</taxon>
        <taxon>Arthropoda</taxon>
        <taxon>Chelicerata</taxon>
        <taxon>Arachnida</taxon>
        <taxon>Acari</taxon>
        <taxon>Acariformes</taxon>
        <taxon>Sarcoptiformes</taxon>
        <taxon>Astigmata</taxon>
        <taxon>Psoroptidia</taxon>
        <taxon>Analgoidea</taxon>
        <taxon>Pyroglyphidae</taxon>
        <taxon>Dermatophagoidinae</taxon>
        <taxon>Dermatophagoides</taxon>
    </lineage>
</organism>
<dbReference type="Proteomes" id="UP000790347">
    <property type="component" value="Unassembled WGS sequence"/>
</dbReference>
<reference evidence="1" key="2">
    <citation type="journal article" date="2022" name="Res Sq">
        <title>Comparative Genomics Reveals Insights into the Divergent Evolution of Astigmatic Mites and Household Pest Adaptations.</title>
        <authorList>
            <person name="Xiong Q."/>
            <person name="Wan A.T.-Y."/>
            <person name="Liu X.-Y."/>
            <person name="Fung C.S.-H."/>
            <person name="Xiao X."/>
            <person name="Malainual N."/>
            <person name="Hou J."/>
            <person name="Wang L."/>
            <person name="Wang M."/>
            <person name="Yang K."/>
            <person name="Cui Y."/>
            <person name="Leung E."/>
            <person name="Nong W."/>
            <person name="Shin S.-K."/>
            <person name="Au S."/>
            <person name="Jeong K.Y."/>
            <person name="Chew F.T."/>
            <person name="Hui J."/>
            <person name="Leung T.F."/>
            <person name="Tungtrongchitr A."/>
            <person name="Zhong N."/>
            <person name="Liu Z."/>
            <person name="Tsui S."/>
        </authorList>
    </citation>
    <scope>NUCLEOTIDE SEQUENCE</scope>
    <source>
        <strain evidence="1">Derf</strain>
        <tissue evidence="1">Whole organism</tissue>
    </source>
</reference>
<reference evidence="1" key="1">
    <citation type="submission" date="2013-05" db="EMBL/GenBank/DDBJ databases">
        <authorList>
            <person name="Yim A.K.Y."/>
            <person name="Chan T.F."/>
            <person name="Ji K.M."/>
            <person name="Liu X.Y."/>
            <person name="Zhou J.W."/>
            <person name="Li R.Q."/>
            <person name="Yang K.Y."/>
            <person name="Li J."/>
            <person name="Li M."/>
            <person name="Law P.T.W."/>
            <person name="Wu Y.L."/>
            <person name="Cai Z.L."/>
            <person name="Qin H."/>
            <person name="Bao Y."/>
            <person name="Leung R.K.K."/>
            <person name="Ng P.K.S."/>
            <person name="Zou J."/>
            <person name="Zhong X.J."/>
            <person name="Ran P.X."/>
            <person name="Zhong N.S."/>
            <person name="Liu Z.G."/>
            <person name="Tsui S.K.W."/>
        </authorList>
    </citation>
    <scope>NUCLEOTIDE SEQUENCE</scope>
    <source>
        <strain evidence="1">Derf</strain>
        <tissue evidence="1">Whole organism</tissue>
    </source>
</reference>
<protein>
    <submittedName>
        <fullName evidence="1">Uncharacterized protein</fullName>
    </submittedName>
</protein>
<comment type="caution">
    <text evidence="1">The sequence shown here is derived from an EMBL/GenBank/DDBJ whole genome shotgun (WGS) entry which is preliminary data.</text>
</comment>
<keyword evidence="2" id="KW-1185">Reference proteome</keyword>
<evidence type="ECO:0000313" key="1">
    <source>
        <dbReference type="EMBL" id="KAH9529249.1"/>
    </source>
</evidence>
<proteinExistence type="predicted"/>
<evidence type="ECO:0000313" key="2">
    <source>
        <dbReference type="Proteomes" id="UP000790347"/>
    </source>
</evidence>
<name>A0A922ID26_DERFA</name>
<dbReference type="EMBL" id="ASGP02000001">
    <property type="protein sequence ID" value="KAH9529249.1"/>
    <property type="molecule type" value="Genomic_DNA"/>
</dbReference>
<sequence length="80" mass="9518">MISQYFSYLEDETKIRCSKFVAVLLLYLLCQWYENHQQHQQQQTKKNENQKLSFEEKTSSANLIDVYDYDGIQSYIGPGK</sequence>
<dbReference type="AlphaFoldDB" id="A0A922ID26"/>